<gene>
    <name evidence="2" type="ORF">K9V48_02070</name>
</gene>
<dbReference type="Pfam" id="PF04101">
    <property type="entry name" value="Glyco_tran_28_C"/>
    <property type="match status" value="1"/>
</dbReference>
<dbReference type="Proteomes" id="UP001165287">
    <property type="component" value="Unassembled WGS sequence"/>
</dbReference>
<dbReference type="PANTHER" id="PTHR38134">
    <property type="entry name" value="SLR1395 PROTEIN"/>
    <property type="match status" value="1"/>
</dbReference>
<name>A0ABS7ULL7_9BACI</name>
<dbReference type="InterPro" id="IPR007235">
    <property type="entry name" value="Glyco_trans_28_C"/>
</dbReference>
<proteinExistence type="predicted"/>
<dbReference type="EMBL" id="JAIQUM010000003">
    <property type="protein sequence ID" value="MBZ5749051.1"/>
    <property type="molecule type" value="Genomic_DNA"/>
</dbReference>
<dbReference type="RefSeq" id="WP_224136479.1">
    <property type="nucleotide sequence ID" value="NZ_JAIQUM010000003.1"/>
</dbReference>
<comment type="caution">
    <text evidence="2">The sequence shown here is derived from an EMBL/GenBank/DDBJ whole genome shotgun (WGS) entry which is preliminary data.</text>
</comment>
<organism evidence="2 3">
    <name type="scientific">Metabacillus rhizolycopersici</name>
    <dbReference type="NCBI Taxonomy" id="2875709"/>
    <lineage>
        <taxon>Bacteria</taxon>
        <taxon>Bacillati</taxon>
        <taxon>Bacillota</taxon>
        <taxon>Bacilli</taxon>
        <taxon>Bacillales</taxon>
        <taxon>Bacillaceae</taxon>
        <taxon>Metabacillus</taxon>
    </lineage>
</organism>
<dbReference type="SUPFAM" id="SSF53756">
    <property type="entry name" value="UDP-Glycosyltransferase/glycogen phosphorylase"/>
    <property type="match status" value="1"/>
</dbReference>
<evidence type="ECO:0000259" key="1">
    <source>
        <dbReference type="Pfam" id="PF04101"/>
    </source>
</evidence>
<reference evidence="2" key="1">
    <citation type="submission" date="2024-05" db="EMBL/GenBank/DDBJ databases">
        <title>Metabacillus sp. nov., isolated from the rhizosphere soil of tomato plants.</title>
        <authorList>
            <person name="Ma R."/>
        </authorList>
    </citation>
    <scope>NUCLEOTIDE SEQUENCE</scope>
    <source>
        <strain evidence="2">DBTR6</strain>
    </source>
</reference>
<feature type="domain" description="Glycosyl transferase family 28 C-terminal" evidence="1">
    <location>
        <begin position="252"/>
        <end position="322"/>
    </location>
</feature>
<dbReference type="PANTHER" id="PTHR38134:SF2">
    <property type="entry name" value="GALACTOKINASE"/>
    <property type="match status" value="1"/>
</dbReference>
<dbReference type="InterPro" id="IPR053205">
    <property type="entry name" value="GHMP_kinase_L-arabinokinase"/>
</dbReference>
<protein>
    <recommendedName>
        <fullName evidence="1">Glycosyl transferase family 28 C-terminal domain-containing protein</fullName>
    </recommendedName>
</protein>
<accession>A0ABS7ULL7</accession>
<sequence>MKNIIYYISEYGYGHAARSIAIIRNILEQDSEIHIQVVHNYALEFLKESLRKNNVSFYNLATDIGYCLKDGSIEPDSSRQIHEVENYLLQMEDLLYSEINRLSSNNIDLIISDISPIAFNVADRLDVPSVGISNFTWYTAYQDLVPSEILVPIKESYEKMDYYFALAGSTNEEWGRMETVHFGFHSRRIDFVEVNRIRSTIRKDKQLVFIGFGMKMELTDLQNLSLWNSPDIHFIVSSNLNINHSNVSRIPHEYMETQNYMAACDLVITKAGWGTVGEAVVGKTPLLIIDRQLMREDKNTIAYLKKHKLCQIINWEELNNLVITDKFMDEMNKAYMVSNFSKTNEVGRIVEGIFTILERV</sequence>
<evidence type="ECO:0000313" key="3">
    <source>
        <dbReference type="Proteomes" id="UP001165287"/>
    </source>
</evidence>
<evidence type="ECO:0000313" key="2">
    <source>
        <dbReference type="EMBL" id="MBZ5749051.1"/>
    </source>
</evidence>
<dbReference type="Gene3D" id="3.40.50.2000">
    <property type="entry name" value="Glycogen Phosphorylase B"/>
    <property type="match status" value="1"/>
</dbReference>
<keyword evidence="3" id="KW-1185">Reference proteome</keyword>